<accession>A0AAE4R8A8</accession>
<gene>
    <name evidence="2" type="ORF">R3Q15_16155</name>
</gene>
<sequence>MTDSNTGWDDPLDGDDFDSWLRDSDPPSELVVPAATWDSAVETAFDPSHELPEDLTAAPGPDPLSEESDDSLSGDAELAGFGDDLGDGLGGDFEDSFDTPDVFGSDDDGGGESFGDTTFDDSSLGDDF</sequence>
<organism evidence="2 3">
    <name type="scientific">Gordonia amicalis</name>
    <dbReference type="NCBI Taxonomy" id="89053"/>
    <lineage>
        <taxon>Bacteria</taxon>
        <taxon>Bacillati</taxon>
        <taxon>Actinomycetota</taxon>
        <taxon>Actinomycetes</taxon>
        <taxon>Mycobacteriales</taxon>
        <taxon>Gordoniaceae</taxon>
        <taxon>Gordonia</taxon>
    </lineage>
</organism>
<comment type="caution">
    <text evidence="2">The sequence shown here is derived from an EMBL/GenBank/DDBJ whole genome shotgun (WGS) entry which is preliminary data.</text>
</comment>
<dbReference type="AlphaFoldDB" id="A0AAE4R8A8"/>
<feature type="compositionally biased region" description="Low complexity" evidence="1">
    <location>
        <begin position="73"/>
        <end position="82"/>
    </location>
</feature>
<feature type="compositionally biased region" description="Acidic residues" evidence="1">
    <location>
        <begin position="92"/>
        <end position="110"/>
    </location>
</feature>
<dbReference type="EMBL" id="JAWLKH010000018">
    <property type="protein sequence ID" value="MDV6313408.1"/>
    <property type="molecule type" value="Genomic_DNA"/>
</dbReference>
<evidence type="ECO:0000313" key="3">
    <source>
        <dbReference type="Proteomes" id="UP001185922"/>
    </source>
</evidence>
<protein>
    <submittedName>
        <fullName evidence="2">Uncharacterized protein</fullName>
    </submittedName>
</protein>
<evidence type="ECO:0000256" key="1">
    <source>
        <dbReference type="SAM" id="MobiDB-lite"/>
    </source>
</evidence>
<dbReference type="Proteomes" id="UP001185922">
    <property type="component" value="Unassembled WGS sequence"/>
</dbReference>
<dbReference type="RefSeq" id="WP_096273249.1">
    <property type="nucleotide sequence ID" value="NZ_JAPWIL010000017.1"/>
</dbReference>
<evidence type="ECO:0000313" key="2">
    <source>
        <dbReference type="EMBL" id="MDV6313408.1"/>
    </source>
</evidence>
<name>A0AAE4R8A8_9ACTN</name>
<proteinExistence type="predicted"/>
<reference evidence="2" key="1">
    <citation type="submission" date="2023-10" db="EMBL/GenBank/DDBJ databases">
        <title>Development of a sustainable strategy for remediation of hydrocarbon-contaminated territories based on the waste exchange concept.</title>
        <authorList>
            <person name="Krivoruchko A."/>
        </authorList>
    </citation>
    <scope>NUCLEOTIDE SEQUENCE</scope>
    <source>
        <strain evidence="2">IEGM 1279</strain>
    </source>
</reference>
<feature type="region of interest" description="Disordered" evidence="1">
    <location>
        <begin position="1"/>
        <end position="128"/>
    </location>
</feature>